<comment type="caution">
    <text evidence="2">The sequence shown here is derived from an EMBL/GenBank/DDBJ whole genome shotgun (WGS) entry which is preliminary data.</text>
</comment>
<dbReference type="OMA" id="HCISEEH"/>
<feature type="coiled-coil region" evidence="1">
    <location>
        <begin position="161"/>
        <end position="188"/>
    </location>
</feature>
<evidence type="ECO:0000256" key="1">
    <source>
        <dbReference type="SAM" id="Coils"/>
    </source>
</evidence>
<keyword evidence="3" id="KW-1185">Reference proteome</keyword>
<dbReference type="Proteomes" id="UP000683925">
    <property type="component" value="Unassembled WGS sequence"/>
</dbReference>
<reference evidence="2" key="1">
    <citation type="submission" date="2021-01" db="EMBL/GenBank/DDBJ databases">
        <authorList>
            <consortium name="Genoscope - CEA"/>
            <person name="William W."/>
        </authorList>
    </citation>
    <scope>NUCLEOTIDE SEQUENCE</scope>
</reference>
<proteinExistence type="predicted"/>
<protein>
    <submittedName>
        <fullName evidence="2">Uncharacterized protein</fullName>
    </submittedName>
</protein>
<evidence type="ECO:0000313" key="3">
    <source>
        <dbReference type="Proteomes" id="UP000683925"/>
    </source>
</evidence>
<dbReference type="EMBL" id="CAJJDP010000034">
    <property type="protein sequence ID" value="CAD8157849.1"/>
    <property type="molecule type" value="Genomic_DNA"/>
</dbReference>
<feature type="coiled-coil region" evidence="1">
    <location>
        <begin position="393"/>
        <end position="427"/>
    </location>
</feature>
<feature type="coiled-coil region" evidence="1">
    <location>
        <begin position="62"/>
        <end position="89"/>
    </location>
</feature>
<sequence length="466" mass="56471">MNQSTCSLHDQEEEKYICVHPTCLKKVDNKLCCIQCNLAKHNKWQLNDHQFMNISELEKIALQNYSKLKEHLDNEIEKNTQLRTKTEERLSDVLLSLSTWQNNQKKMFNDITENSSQVLAENIRKAQSLMKSPSLDTYIYFYKLNLLKKQNEIYDIREQSIRQLEYQLNQIEMKRDILINQINFIQREYFLSFAQMDYQIELDNLNNYQFEQCEKHLCQKEVLCTHPNCLQNNPLQLQCSLCFPQVHKEHQQQDYIKTIAIVMKEQEEKKEIIEELKKKFSQNIKKSIDMNLLKINESQQNQYQHNEKQKEKAVFLEQQQLSEFLNPEIPNYIFGHLDQKLLRKTKEQINLYYQQLYYTYESKFSNIFSNQFNQDLEFCTQLDFNSKQFFQYIINLEYELELRQLKLEDLQRTIQSYTLNHQQIEQLLHTHNDSIKNFHSKMEKEIVKLQSQKKTFIYLIIFFILF</sequence>
<dbReference type="OrthoDB" id="309670at2759"/>
<evidence type="ECO:0000313" key="2">
    <source>
        <dbReference type="EMBL" id="CAD8157849.1"/>
    </source>
</evidence>
<name>A0A8S1U359_PAROT</name>
<gene>
    <name evidence="2" type="ORF">POCTA_138.1.T0340193</name>
</gene>
<keyword evidence="1" id="KW-0175">Coiled coil</keyword>
<organism evidence="2 3">
    <name type="scientific">Paramecium octaurelia</name>
    <dbReference type="NCBI Taxonomy" id="43137"/>
    <lineage>
        <taxon>Eukaryota</taxon>
        <taxon>Sar</taxon>
        <taxon>Alveolata</taxon>
        <taxon>Ciliophora</taxon>
        <taxon>Intramacronucleata</taxon>
        <taxon>Oligohymenophorea</taxon>
        <taxon>Peniculida</taxon>
        <taxon>Parameciidae</taxon>
        <taxon>Paramecium</taxon>
    </lineage>
</organism>
<dbReference type="AlphaFoldDB" id="A0A8S1U359"/>
<accession>A0A8S1U359</accession>